<dbReference type="InterPro" id="IPR036388">
    <property type="entry name" value="WH-like_DNA-bd_sf"/>
</dbReference>
<dbReference type="InterPro" id="IPR005149">
    <property type="entry name" value="Tscrpt_reg_PadR_N"/>
</dbReference>
<evidence type="ECO:0000313" key="3">
    <source>
        <dbReference type="EMBL" id="NNM46700.1"/>
    </source>
</evidence>
<protein>
    <submittedName>
        <fullName evidence="3">PadR family transcriptional regulator</fullName>
    </submittedName>
</protein>
<evidence type="ECO:0000259" key="2">
    <source>
        <dbReference type="Pfam" id="PF10400"/>
    </source>
</evidence>
<dbReference type="EMBL" id="JABEPQ010000002">
    <property type="protein sequence ID" value="NNM46700.1"/>
    <property type="molecule type" value="Genomic_DNA"/>
</dbReference>
<name>A0A849HA08_9MICO</name>
<dbReference type="RefSeq" id="WP_171243768.1">
    <property type="nucleotide sequence ID" value="NZ_JABEPQ010000002.1"/>
</dbReference>
<dbReference type="Gene3D" id="6.10.140.190">
    <property type="match status" value="1"/>
</dbReference>
<dbReference type="PANTHER" id="PTHR43252">
    <property type="entry name" value="TRANSCRIPTIONAL REGULATOR YQJI"/>
    <property type="match status" value="1"/>
</dbReference>
<dbReference type="AlphaFoldDB" id="A0A849HA08"/>
<proteinExistence type="predicted"/>
<dbReference type="Gene3D" id="1.10.10.10">
    <property type="entry name" value="Winged helix-like DNA-binding domain superfamily/Winged helix DNA-binding domain"/>
    <property type="match status" value="1"/>
</dbReference>
<dbReference type="Proteomes" id="UP000588586">
    <property type="component" value="Unassembled WGS sequence"/>
</dbReference>
<dbReference type="PANTHER" id="PTHR43252:SF4">
    <property type="entry name" value="TRANSCRIPTIONAL REGULATORY PROTEIN"/>
    <property type="match status" value="1"/>
</dbReference>
<dbReference type="SUPFAM" id="SSF46785">
    <property type="entry name" value="Winged helix' DNA-binding domain"/>
    <property type="match status" value="1"/>
</dbReference>
<accession>A0A849HA08</accession>
<evidence type="ECO:0000259" key="1">
    <source>
        <dbReference type="Pfam" id="PF03551"/>
    </source>
</evidence>
<dbReference type="InterPro" id="IPR036390">
    <property type="entry name" value="WH_DNA-bd_sf"/>
</dbReference>
<feature type="domain" description="Transcription regulator PadR N-terminal" evidence="1">
    <location>
        <begin position="15"/>
        <end position="88"/>
    </location>
</feature>
<reference evidence="3 4" key="1">
    <citation type="submission" date="2020-04" db="EMBL/GenBank/DDBJ databases">
        <title>Knoellia sp. isolate from air conditioner.</title>
        <authorList>
            <person name="Chea S."/>
            <person name="Kim D.-U."/>
        </authorList>
    </citation>
    <scope>NUCLEOTIDE SEQUENCE [LARGE SCALE GENOMIC DNA]</scope>
    <source>
        <strain evidence="3 4">DB2414S</strain>
    </source>
</reference>
<keyword evidence="4" id="KW-1185">Reference proteome</keyword>
<dbReference type="InterPro" id="IPR018309">
    <property type="entry name" value="Tscrpt_reg_PadR_C"/>
</dbReference>
<dbReference type="Pfam" id="PF03551">
    <property type="entry name" value="PadR"/>
    <property type="match status" value="1"/>
</dbReference>
<comment type="caution">
    <text evidence="3">The sequence shown here is derived from an EMBL/GenBank/DDBJ whole genome shotgun (WGS) entry which is preliminary data.</text>
</comment>
<dbReference type="Pfam" id="PF10400">
    <property type="entry name" value="Vir_act_alpha_C"/>
    <property type="match status" value="1"/>
</dbReference>
<sequence length="207" mass="23258">MPPEASIPSHLGFAILGLLARRQRTGYDIAKAMERPVGYFWTARHSQIYPELARLEDAGLVRHRVVDGAGPRPTKRYAVTAAGKRALRSWVASELEPQPVRDLETLKLWSVWLVAPEIAKSFVRQSLSAHKARLAAYEEELAGVDADTDSRDPGHPLFASRLTLEGGVRSRRAAVEWCEWMLDELDWAGDHHRSDRHRQGHGARRGT</sequence>
<organism evidence="3 4">
    <name type="scientific">Knoellia koreensis</name>
    <dbReference type="NCBI Taxonomy" id="2730921"/>
    <lineage>
        <taxon>Bacteria</taxon>
        <taxon>Bacillati</taxon>
        <taxon>Actinomycetota</taxon>
        <taxon>Actinomycetes</taxon>
        <taxon>Micrococcales</taxon>
        <taxon>Intrasporangiaceae</taxon>
        <taxon>Knoellia</taxon>
    </lineage>
</organism>
<gene>
    <name evidence="3" type="ORF">HJG52_11865</name>
</gene>
<feature type="domain" description="Transcription regulator PadR C-terminal" evidence="2">
    <location>
        <begin position="101"/>
        <end position="186"/>
    </location>
</feature>
<evidence type="ECO:0000313" key="4">
    <source>
        <dbReference type="Proteomes" id="UP000588586"/>
    </source>
</evidence>